<dbReference type="EMBL" id="BARU01032967">
    <property type="protein sequence ID" value="GAH62668.1"/>
    <property type="molecule type" value="Genomic_DNA"/>
</dbReference>
<dbReference type="InterPro" id="IPR009057">
    <property type="entry name" value="Homeodomain-like_sf"/>
</dbReference>
<proteinExistence type="predicted"/>
<evidence type="ECO:0000259" key="1">
    <source>
        <dbReference type="Pfam" id="PF02954"/>
    </source>
</evidence>
<dbReference type="InterPro" id="IPR002197">
    <property type="entry name" value="HTH_Fis"/>
</dbReference>
<gene>
    <name evidence="2" type="ORF">S03H2_51915</name>
</gene>
<sequence>PGYIIKDSSTKDIYVAFIDSFLEKHDEQNDLLKILNLELEAELIKKVGDKLKNNKSAMSRVLGISRVTLQKKCHRPASSDCSIVYLKPYKLYKQCDHLSF</sequence>
<evidence type="ECO:0000313" key="2">
    <source>
        <dbReference type="EMBL" id="GAH62668.1"/>
    </source>
</evidence>
<name>X1IYQ3_9ZZZZ</name>
<feature type="domain" description="DNA binding HTH" evidence="1">
    <location>
        <begin position="38"/>
        <end position="72"/>
    </location>
</feature>
<dbReference type="Pfam" id="PF02954">
    <property type="entry name" value="HTH_8"/>
    <property type="match status" value="1"/>
</dbReference>
<protein>
    <recommendedName>
        <fullName evidence="1">DNA binding HTH domain-containing protein</fullName>
    </recommendedName>
</protein>
<dbReference type="AlphaFoldDB" id="X1IYQ3"/>
<feature type="non-terminal residue" evidence="2">
    <location>
        <position position="1"/>
    </location>
</feature>
<comment type="caution">
    <text evidence="2">The sequence shown here is derived from an EMBL/GenBank/DDBJ whole genome shotgun (WGS) entry which is preliminary data.</text>
</comment>
<reference evidence="2" key="1">
    <citation type="journal article" date="2014" name="Front. Microbiol.">
        <title>High frequency of phylogenetically diverse reductive dehalogenase-homologous genes in deep subseafloor sedimentary metagenomes.</title>
        <authorList>
            <person name="Kawai M."/>
            <person name="Futagami T."/>
            <person name="Toyoda A."/>
            <person name="Takaki Y."/>
            <person name="Nishi S."/>
            <person name="Hori S."/>
            <person name="Arai W."/>
            <person name="Tsubouchi T."/>
            <person name="Morono Y."/>
            <person name="Uchiyama I."/>
            <person name="Ito T."/>
            <person name="Fujiyama A."/>
            <person name="Inagaki F."/>
            <person name="Takami H."/>
        </authorList>
    </citation>
    <scope>NUCLEOTIDE SEQUENCE</scope>
    <source>
        <strain evidence="2">Expedition CK06-06</strain>
    </source>
</reference>
<accession>X1IYQ3</accession>
<organism evidence="2">
    <name type="scientific">marine sediment metagenome</name>
    <dbReference type="NCBI Taxonomy" id="412755"/>
    <lineage>
        <taxon>unclassified sequences</taxon>
        <taxon>metagenomes</taxon>
        <taxon>ecological metagenomes</taxon>
    </lineage>
</organism>
<dbReference type="GO" id="GO:0043565">
    <property type="term" value="F:sequence-specific DNA binding"/>
    <property type="evidence" value="ECO:0007669"/>
    <property type="project" value="InterPro"/>
</dbReference>
<dbReference type="Gene3D" id="1.10.10.60">
    <property type="entry name" value="Homeodomain-like"/>
    <property type="match status" value="1"/>
</dbReference>
<dbReference type="SUPFAM" id="SSF46689">
    <property type="entry name" value="Homeodomain-like"/>
    <property type="match status" value="1"/>
</dbReference>